<dbReference type="Proteomes" id="UP000744676">
    <property type="component" value="Unassembled WGS sequence"/>
</dbReference>
<dbReference type="EMBL" id="QVQA01000010">
    <property type="protein sequence ID" value="KAF5101657.1"/>
    <property type="molecule type" value="Genomic_DNA"/>
</dbReference>
<reference evidence="1 2" key="1">
    <citation type="journal article" date="2020" name="Front. Microbiol.">
        <title>Phenotypic and Genetic Characterization of the Cheese Ripening Yeast Geotrichum candidum.</title>
        <authorList>
            <person name="Perkins V."/>
            <person name="Vignola S."/>
            <person name="Lessard M.H."/>
            <person name="Plante P.L."/>
            <person name="Corbeil J."/>
            <person name="Dugat-Bony E."/>
            <person name="Frenette M."/>
            <person name="Labrie S."/>
        </authorList>
    </citation>
    <scope>NUCLEOTIDE SEQUENCE [LARGE SCALE GENOMIC DNA]</scope>
    <source>
        <strain evidence="1 2">LMA-1147</strain>
    </source>
</reference>
<comment type="caution">
    <text evidence="1">The sequence shown here is derived from an EMBL/GenBank/DDBJ whole genome shotgun (WGS) entry which is preliminary data.</text>
</comment>
<keyword evidence="2" id="KW-1185">Reference proteome</keyword>
<gene>
    <name evidence="1" type="ORF">D0Z00_000731</name>
</gene>
<evidence type="ECO:0000313" key="2">
    <source>
        <dbReference type="Proteomes" id="UP000744676"/>
    </source>
</evidence>
<proteinExistence type="predicted"/>
<name>A0ACB6V911_9ASCO</name>
<accession>A0ACB6V911</accession>
<protein>
    <submittedName>
        <fullName evidence="1">Uncharacterized protein</fullName>
    </submittedName>
</protein>
<sequence>MGNCFSSSKDPSDTGNQNRVNNNGNDPGAVNTAPGASPSNFDKAALNNYTMANMSKNDASPSSSSGSTASPLSNIPNTATLNSSGTNNQLSTTNNTSNDNDQHNNNNTTTTSSNTNSFTNASNDSKGRQDVKILLLGSGESGKSTILKQMKIIHQNGYSQEDLLMYKTTIYKNLLDCAKSIVSALEQFGYTFEENKQETAQATLPDPTDNDTPAEDSGNTAVTTTTAVAATKDNEIIPADLEFIKASIISPDPDTFFDSKLAAIISKLWANPIVKKIFTEQRAQFYIMDSAPYFFSNVDRISDPDYIPNVADILRARIKTTGIYETRFEMGKLNIHMFDVGGQRSERRKWINCFDNVTLIIFCVALSEYDQVLLEESSQNRMAESLVLFDSIINSRWFARTSVVLFLNKIDVFTEKLAYSPLKDYFPDYTGGDDIKNAAKYILWRFNKLNRNQVTIYPHLTQATDTSNIRVVFAAVKETILQNSLRDSGIL</sequence>
<organism evidence="1 2">
    <name type="scientific">Geotrichum galactomycetum</name>
    <dbReference type="NCBI Taxonomy" id="27317"/>
    <lineage>
        <taxon>Eukaryota</taxon>
        <taxon>Fungi</taxon>
        <taxon>Dikarya</taxon>
        <taxon>Ascomycota</taxon>
        <taxon>Saccharomycotina</taxon>
        <taxon>Dipodascomycetes</taxon>
        <taxon>Dipodascales</taxon>
        <taxon>Dipodascaceae</taxon>
        <taxon>Geotrichum</taxon>
    </lineage>
</organism>
<evidence type="ECO:0000313" key="1">
    <source>
        <dbReference type="EMBL" id="KAF5101657.1"/>
    </source>
</evidence>